<sequence length="315" mass="36230">MLSIYRFDEKSGQLNPQSRIRPGVWINAVNPTPEERQQLQDKANLSEAFLLYGLDPDEGARYEFDEDNDSHLFIFDMPTVTRDARKKVVYKTGPLAIIITNIAVITINEEPIPLLSLFSEGKISNFNPEHQSRSVIQILYQISISYLTYLRDLNKAREAIESKLQHNLRNEELYGLMGIQRSLVYFMMSLRTDRNVLEQLKRTNPLNLNEDDQDSLEDTLIENQQAVEMAQISNSIINETADTYSSIINNNMNGVMKFLTSYSILLTIPTLVFSFYGMNVHLPLADMKVSWIITIAISIALAVVLAFQFWRNKYF</sequence>
<dbReference type="CDD" id="cd12827">
    <property type="entry name" value="EcCorA_ZntB-like_u2"/>
    <property type="match status" value="1"/>
</dbReference>
<evidence type="ECO:0000256" key="6">
    <source>
        <dbReference type="SAM" id="Phobius"/>
    </source>
</evidence>
<dbReference type="Pfam" id="PF01544">
    <property type="entry name" value="CorA"/>
    <property type="match status" value="1"/>
</dbReference>
<dbReference type="EMBL" id="AZCT01000013">
    <property type="protein sequence ID" value="KRK11888.1"/>
    <property type="molecule type" value="Genomic_DNA"/>
</dbReference>
<proteinExistence type="inferred from homology"/>
<dbReference type="InterPro" id="IPR002523">
    <property type="entry name" value="MgTranspt_CorA/ZnTranspt_ZntB"/>
</dbReference>
<evidence type="ECO:0000256" key="4">
    <source>
        <dbReference type="ARBA" id="ARBA00022989"/>
    </source>
</evidence>
<comment type="subcellular location">
    <subcellularLocation>
        <location evidence="1">Membrane</location>
        <topology evidence="1">Multi-pass membrane protein</topology>
    </subcellularLocation>
</comment>
<dbReference type="eggNOG" id="COG0598">
    <property type="taxonomic scope" value="Bacteria"/>
</dbReference>
<evidence type="ECO:0000256" key="5">
    <source>
        <dbReference type="ARBA" id="ARBA00023136"/>
    </source>
</evidence>
<dbReference type="PATRIC" id="fig|1423816.3.peg.904"/>
<keyword evidence="4 6" id="KW-1133">Transmembrane helix</keyword>
<feature type="transmembrane region" description="Helical" evidence="6">
    <location>
        <begin position="258"/>
        <end position="277"/>
    </location>
</feature>
<dbReference type="SUPFAM" id="SSF143865">
    <property type="entry name" value="CorA soluble domain-like"/>
    <property type="match status" value="1"/>
</dbReference>
<protein>
    <submittedName>
        <fullName evidence="7">Ion Mg(2+) Co(2+) transport protein</fullName>
    </submittedName>
</protein>
<dbReference type="GO" id="GO:0016020">
    <property type="term" value="C:membrane"/>
    <property type="evidence" value="ECO:0007669"/>
    <property type="project" value="UniProtKB-SubCell"/>
</dbReference>
<reference evidence="7 8" key="1">
    <citation type="journal article" date="2015" name="Genome Announc.">
        <title>Expanding the biotechnology potential of lactobacilli through comparative genomics of 213 strains and associated genera.</title>
        <authorList>
            <person name="Sun Z."/>
            <person name="Harris H.M."/>
            <person name="McCann A."/>
            <person name="Guo C."/>
            <person name="Argimon S."/>
            <person name="Zhang W."/>
            <person name="Yang X."/>
            <person name="Jeffery I.B."/>
            <person name="Cooney J.C."/>
            <person name="Kagawa T.F."/>
            <person name="Liu W."/>
            <person name="Song Y."/>
            <person name="Salvetti E."/>
            <person name="Wrobel A."/>
            <person name="Rasinkangas P."/>
            <person name="Parkhill J."/>
            <person name="Rea M.C."/>
            <person name="O'Sullivan O."/>
            <person name="Ritari J."/>
            <person name="Douillard F.P."/>
            <person name="Paul Ross R."/>
            <person name="Yang R."/>
            <person name="Briner A.E."/>
            <person name="Felis G.E."/>
            <person name="de Vos W.M."/>
            <person name="Barrangou R."/>
            <person name="Klaenhammer T.R."/>
            <person name="Caufield P.W."/>
            <person name="Cui Y."/>
            <person name="Zhang H."/>
            <person name="O'Toole P.W."/>
        </authorList>
    </citation>
    <scope>NUCLEOTIDE SEQUENCE [LARGE SCALE GENOMIC DNA]</scope>
    <source>
        <strain evidence="7 8">DSM 20178</strain>
    </source>
</reference>
<dbReference type="GeneID" id="93268575"/>
<dbReference type="SUPFAM" id="SSF144083">
    <property type="entry name" value="Magnesium transport protein CorA, transmembrane region"/>
    <property type="match status" value="1"/>
</dbReference>
<dbReference type="InterPro" id="IPR045863">
    <property type="entry name" value="CorA_TM1_TM2"/>
</dbReference>
<evidence type="ECO:0000313" key="8">
    <source>
        <dbReference type="Proteomes" id="UP000051984"/>
    </source>
</evidence>
<evidence type="ECO:0000256" key="1">
    <source>
        <dbReference type="ARBA" id="ARBA00004141"/>
    </source>
</evidence>
<comment type="caution">
    <text evidence="7">The sequence shown here is derived from an EMBL/GenBank/DDBJ whole genome shotgun (WGS) entry which is preliminary data.</text>
</comment>
<gene>
    <name evidence="7" type="ORF">FD51_GL000876</name>
</gene>
<dbReference type="AlphaFoldDB" id="A0A0R1ERR3"/>
<dbReference type="GO" id="GO:0046873">
    <property type="term" value="F:metal ion transmembrane transporter activity"/>
    <property type="evidence" value="ECO:0007669"/>
    <property type="project" value="InterPro"/>
</dbReference>
<dbReference type="Gene3D" id="1.20.58.340">
    <property type="entry name" value="Magnesium transport protein CorA, transmembrane region"/>
    <property type="match status" value="2"/>
</dbReference>
<evidence type="ECO:0000256" key="2">
    <source>
        <dbReference type="ARBA" id="ARBA00009765"/>
    </source>
</evidence>
<dbReference type="PANTHER" id="PTHR47891">
    <property type="entry name" value="TRANSPORTER-RELATED"/>
    <property type="match status" value="1"/>
</dbReference>
<evidence type="ECO:0000313" key="7">
    <source>
        <dbReference type="EMBL" id="KRK11888.1"/>
    </source>
</evidence>
<name>A0A0R1ERR3_LACZE</name>
<dbReference type="InterPro" id="IPR047199">
    <property type="entry name" value="CorA-like"/>
</dbReference>
<dbReference type="RefSeq" id="WP_010489474.1">
    <property type="nucleotide sequence ID" value="NZ_AZCT01000013.1"/>
</dbReference>
<dbReference type="InterPro" id="IPR045861">
    <property type="entry name" value="CorA_cytoplasmic_dom"/>
</dbReference>
<feature type="transmembrane region" description="Helical" evidence="6">
    <location>
        <begin position="289"/>
        <end position="310"/>
    </location>
</feature>
<dbReference type="Gene3D" id="3.30.460.20">
    <property type="entry name" value="CorA soluble domain-like"/>
    <property type="match status" value="1"/>
</dbReference>
<keyword evidence="5 6" id="KW-0472">Membrane</keyword>
<organism evidence="7 8">
    <name type="scientific">Lacticaseibacillus zeae DSM 20178 = KCTC 3804</name>
    <dbReference type="NCBI Taxonomy" id="1423816"/>
    <lineage>
        <taxon>Bacteria</taxon>
        <taxon>Bacillati</taxon>
        <taxon>Bacillota</taxon>
        <taxon>Bacilli</taxon>
        <taxon>Lactobacillales</taxon>
        <taxon>Lactobacillaceae</taxon>
        <taxon>Lacticaseibacillus</taxon>
    </lineage>
</organism>
<evidence type="ECO:0000256" key="3">
    <source>
        <dbReference type="ARBA" id="ARBA00022692"/>
    </source>
</evidence>
<comment type="similarity">
    <text evidence="2">Belongs to the CorA metal ion transporter (MIT) (TC 1.A.35) family.</text>
</comment>
<dbReference type="PANTHER" id="PTHR47891:SF2">
    <property type="entry name" value="MAGNESIUM AND COBALT TRANSPORTER"/>
    <property type="match status" value="1"/>
</dbReference>
<keyword evidence="3 6" id="KW-0812">Transmembrane</keyword>
<accession>A0A0R1ERR3</accession>
<dbReference type="Proteomes" id="UP000051984">
    <property type="component" value="Unassembled WGS sequence"/>
</dbReference>